<dbReference type="Pfam" id="PF02518">
    <property type="entry name" value="HATPase_c"/>
    <property type="match status" value="1"/>
</dbReference>
<dbReference type="PANTHER" id="PTHR43547">
    <property type="entry name" value="TWO-COMPONENT HISTIDINE KINASE"/>
    <property type="match status" value="1"/>
</dbReference>
<evidence type="ECO:0000259" key="3">
    <source>
        <dbReference type="PROSITE" id="PS50110"/>
    </source>
</evidence>
<dbReference type="GO" id="GO:0000155">
    <property type="term" value="F:phosphorelay sensor kinase activity"/>
    <property type="evidence" value="ECO:0007669"/>
    <property type="project" value="InterPro"/>
</dbReference>
<feature type="domain" description="Histidine kinase" evidence="2">
    <location>
        <begin position="50"/>
        <end position="267"/>
    </location>
</feature>
<dbReference type="PANTHER" id="PTHR43547:SF2">
    <property type="entry name" value="HYBRID SIGNAL TRANSDUCTION HISTIDINE KINASE C"/>
    <property type="match status" value="1"/>
</dbReference>
<dbReference type="InterPro" id="IPR005467">
    <property type="entry name" value="His_kinase_dom"/>
</dbReference>
<comment type="caution">
    <text evidence="4">The sequence shown here is derived from an EMBL/GenBank/DDBJ whole genome shotgun (WGS) entry which is preliminary data.</text>
</comment>
<sequence length="267" mass="30433">MNLGADDYLTKPYKQSDLINAISSKLSKAQRQEKLTEKKIEELCRSIAGSLPHEFRTPLNSIIGFIQLLKSEYELFSKEDIFNILKNVYESSLELNQTLNNFMYYLKMMELRHTGPQDYSGYVVSSDALIKEIAYRIAGKYKRSNDLDMSLVDSVVKISEEHFHKAIMELADNAFKFSKKGSPVSIKSELSGQHSLNVIITNYGRGMSDEEIKNIGAFRQFNRDLYEQQGSGLGLTIVKIISEIYKGSLAFDSMKERYTKVVISFPV</sequence>
<dbReference type="InterPro" id="IPR011006">
    <property type="entry name" value="CheY-like_superfamily"/>
</dbReference>
<dbReference type="SMART" id="SM00387">
    <property type="entry name" value="HATPase_c"/>
    <property type="match status" value="1"/>
</dbReference>
<dbReference type="PROSITE" id="PS50109">
    <property type="entry name" value="HIS_KIN"/>
    <property type="match status" value="1"/>
</dbReference>
<reference evidence="4" key="2">
    <citation type="journal article" date="2011" name="Microb. Ecol.">
        <title>Taxonomic and Functional Metagenomic Profiling of the Microbial Community in the Anoxic Sediment of a Sub-saline Shallow Lake (Laguna de Carrizo, Central Spain).</title>
        <authorList>
            <person name="Ferrer M."/>
            <person name="Guazzaroni M.E."/>
            <person name="Richter M."/>
            <person name="Garcia-Salamanca A."/>
            <person name="Yarza P."/>
            <person name="Suarez-Suarez A."/>
            <person name="Solano J."/>
            <person name="Alcaide M."/>
            <person name="van Dillewijn P."/>
            <person name="Molina-Henares M.A."/>
            <person name="Lopez-Cortes N."/>
            <person name="Al-Ramahi Y."/>
            <person name="Guerrero C."/>
            <person name="Acosta A."/>
            <person name="de Eugenio L.I."/>
            <person name="Martinez V."/>
            <person name="Marques S."/>
            <person name="Rojo F."/>
            <person name="Santero E."/>
            <person name="Genilloud O."/>
            <person name="Perez-Perez J."/>
            <person name="Rossello-Mora R."/>
            <person name="Ramos J.L."/>
        </authorList>
    </citation>
    <scope>NUCLEOTIDE SEQUENCE</scope>
</reference>
<dbReference type="EMBL" id="ADZX01000439">
    <property type="protein sequence ID" value="EFK96601.1"/>
    <property type="molecule type" value="Genomic_DNA"/>
</dbReference>
<evidence type="ECO:0000256" key="1">
    <source>
        <dbReference type="ARBA" id="ARBA00022553"/>
    </source>
</evidence>
<dbReference type="AlphaFoldDB" id="D9PIL2"/>
<dbReference type="CDD" id="cd00082">
    <property type="entry name" value="HisKA"/>
    <property type="match status" value="1"/>
</dbReference>
<organism evidence="4">
    <name type="scientific">sediment metagenome</name>
    <dbReference type="NCBI Taxonomy" id="749907"/>
    <lineage>
        <taxon>unclassified sequences</taxon>
        <taxon>metagenomes</taxon>
        <taxon>ecological metagenomes</taxon>
    </lineage>
</organism>
<feature type="domain" description="Response regulatory" evidence="3">
    <location>
        <begin position="1"/>
        <end position="26"/>
    </location>
</feature>
<gene>
    <name evidence="4" type="ORF">LDC_1370</name>
</gene>
<accession>D9PIL2</accession>
<dbReference type="Pfam" id="PF00512">
    <property type="entry name" value="HisKA"/>
    <property type="match status" value="1"/>
</dbReference>
<dbReference type="SMART" id="SM00388">
    <property type="entry name" value="HisKA"/>
    <property type="match status" value="1"/>
</dbReference>
<dbReference type="InterPro" id="IPR036890">
    <property type="entry name" value="HATPase_C_sf"/>
</dbReference>
<dbReference type="PROSITE" id="PS50110">
    <property type="entry name" value="RESPONSE_REGULATORY"/>
    <property type="match status" value="1"/>
</dbReference>
<dbReference type="InterPro" id="IPR001789">
    <property type="entry name" value="Sig_transdc_resp-reg_receiver"/>
</dbReference>
<dbReference type="SUPFAM" id="SSF55874">
    <property type="entry name" value="ATPase domain of HSP90 chaperone/DNA topoisomerase II/histidine kinase"/>
    <property type="match status" value="1"/>
</dbReference>
<protein>
    <submittedName>
        <fullName evidence="4">Two-component hybrid sensor and regulator</fullName>
    </submittedName>
</protein>
<dbReference type="InterPro" id="IPR003661">
    <property type="entry name" value="HisK_dim/P_dom"/>
</dbReference>
<dbReference type="Gene3D" id="3.30.565.10">
    <property type="entry name" value="Histidine kinase-like ATPase, C-terminal domain"/>
    <property type="match status" value="1"/>
</dbReference>
<dbReference type="SUPFAM" id="SSF47384">
    <property type="entry name" value="Homodimeric domain of signal transducing histidine kinase"/>
    <property type="match status" value="1"/>
</dbReference>
<dbReference type="SUPFAM" id="SSF52172">
    <property type="entry name" value="CheY-like"/>
    <property type="match status" value="1"/>
</dbReference>
<keyword evidence="1" id="KW-0597">Phosphoprotein</keyword>
<evidence type="ECO:0000313" key="4">
    <source>
        <dbReference type="EMBL" id="EFK96601.1"/>
    </source>
</evidence>
<reference evidence="4" key="1">
    <citation type="submission" date="2010-07" db="EMBL/GenBank/DDBJ databases">
        <authorList>
            <consortium name="CONSOLIDER consortium CSD2007-00005"/>
            <person name="Guazzaroni M.-E."/>
            <person name="Richter M."/>
            <person name="Garcia-Salamanca A."/>
            <person name="Yarza P."/>
            <person name="Ferrer M."/>
        </authorList>
    </citation>
    <scope>NUCLEOTIDE SEQUENCE</scope>
</reference>
<evidence type="ECO:0000259" key="2">
    <source>
        <dbReference type="PROSITE" id="PS50109"/>
    </source>
</evidence>
<dbReference type="InterPro" id="IPR003594">
    <property type="entry name" value="HATPase_dom"/>
</dbReference>
<proteinExistence type="predicted"/>
<name>D9PIL2_9ZZZZ</name>
<dbReference type="InterPro" id="IPR036097">
    <property type="entry name" value="HisK_dim/P_sf"/>
</dbReference>
<dbReference type="Gene3D" id="1.10.287.130">
    <property type="match status" value="1"/>
</dbReference>